<keyword evidence="16" id="KW-1185">Reference proteome</keyword>
<accession>B4G6E5</accession>
<dbReference type="Pfam" id="PF06702">
    <property type="entry name" value="Fam20C"/>
    <property type="match status" value="1"/>
</dbReference>
<comment type="subcellular location">
    <subcellularLocation>
        <location evidence="2">Golgi apparatus</location>
    </subcellularLocation>
    <subcellularLocation>
        <location evidence="1">Membrane</location>
    </subcellularLocation>
</comment>
<dbReference type="GO" id="GO:0022857">
    <property type="term" value="F:transmembrane transporter activity"/>
    <property type="evidence" value="ECO:0007669"/>
    <property type="project" value="InterPro"/>
</dbReference>
<evidence type="ECO:0000256" key="11">
    <source>
        <dbReference type="PIRSR" id="PIRSR624869-2"/>
    </source>
</evidence>
<evidence type="ECO:0000256" key="5">
    <source>
        <dbReference type="ARBA" id="ARBA00022989"/>
    </source>
</evidence>
<feature type="transmembrane region" description="Helical" evidence="13">
    <location>
        <begin position="206"/>
        <end position="230"/>
    </location>
</feature>
<evidence type="ECO:0000256" key="8">
    <source>
        <dbReference type="ARBA" id="ARBA00023157"/>
    </source>
</evidence>
<dbReference type="GO" id="GO:0016020">
    <property type="term" value="C:membrane"/>
    <property type="evidence" value="ECO:0007669"/>
    <property type="project" value="UniProtKB-SubCell"/>
</dbReference>
<dbReference type="STRING" id="7234.B4G6E5"/>
<reference evidence="15 16" key="1">
    <citation type="journal article" date="2007" name="Nature">
        <title>Evolution of genes and genomes on the Drosophila phylogeny.</title>
        <authorList>
            <consortium name="Drosophila 12 Genomes Consortium"/>
            <person name="Clark A.G."/>
            <person name="Eisen M.B."/>
            <person name="Smith D.R."/>
            <person name="Bergman C.M."/>
            <person name="Oliver B."/>
            <person name="Markow T.A."/>
            <person name="Kaufman T.C."/>
            <person name="Kellis M."/>
            <person name="Gelbart W."/>
            <person name="Iyer V.N."/>
            <person name="Pollard D.A."/>
            <person name="Sackton T.B."/>
            <person name="Larracuente A.M."/>
            <person name="Singh N.D."/>
            <person name="Abad J.P."/>
            <person name="Abt D.N."/>
            <person name="Adryan B."/>
            <person name="Aguade M."/>
            <person name="Akashi H."/>
            <person name="Anderson W.W."/>
            <person name="Aquadro C.F."/>
            <person name="Ardell D.H."/>
            <person name="Arguello R."/>
            <person name="Artieri C.G."/>
            <person name="Barbash D.A."/>
            <person name="Barker D."/>
            <person name="Barsanti P."/>
            <person name="Batterham P."/>
            <person name="Batzoglou S."/>
            <person name="Begun D."/>
            <person name="Bhutkar A."/>
            <person name="Blanco E."/>
            <person name="Bosak S.A."/>
            <person name="Bradley R.K."/>
            <person name="Brand A.D."/>
            <person name="Brent M.R."/>
            <person name="Brooks A.N."/>
            <person name="Brown R.H."/>
            <person name="Butlin R.K."/>
            <person name="Caggese C."/>
            <person name="Calvi B.R."/>
            <person name="Bernardo de Carvalho A."/>
            <person name="Caspi A."/>
            <person name="Castrezana S."/>
            <person name="Celniker S.E."/>
            <person name="Chang J.L."/>
            <person name="Chapple C."/>
            <person name="Chatterji S."/>
            <person name="Chinwalla A."/>
            <person name="Civetta A."/>
            <person name="Clifton S.W."/>
            <person name="Comeron J.M."/>
            <person name="Costello J.C."/>
            <person name="Coyne J.A."/>
            <person name="Daub J."/>
            <person name="David R.G."/>
            <person name="Delcher A.L."/>
            <person name="Delehaunty K."/>
            <person name="Do C.B."/>
            <person name="Ebling H."/>
            <person name="Edwards K."/>
            <person name="Eickbush T."/>
            <person name="Evans J.D."/>
            <person name="Filipski A."/>
            <person name="Findeiss S."/>
            <person name="Freyhult E."/>
            <person name="Fulton L."/>
            <person name="Fulton R."/>
            <person name="Garcia A.C."/>
            <person name="Gardiner A."/>
            <person name="Garfield D.A."/>
            <person name="Garvin B.E."/>
            <person name="Gibson G."/>
            <person name="Gilbert D."/>
            <person name="Gnerre S."/>
            <person name="Godfrey J."/>
            <person name="Good R."/>
            <person name="Gotea V."/>
            <person name="Gravely B."/>
            <person name="Greenberg A.J."/>
            <person name="Griffiths-Jones S."/>
            <person name="Gross S."/>
            <person name="Guigo R."/>
            <person name="Gustafson E.A."/>
            <person name="Haerty W."/>
            <person name="Hahn M.W."/>
            <person name="Halligan D.L."/>
            <person name="Halpern A.L."/>
            <person name="Halter G.M."/>
            <person name="Han M.V."/>
            <person name="Heger A."/>
            <person name="Hillier L."/>
            <person name="Hinrichs A.S."/>
            <person name="Holmes I."/>
            <person name="Hoskins R.A."/>
            <person name="Hubisz M.J."/>
            <person name="Hultmark D."/>
            <person name="Huntley M.A."/>
            <person name="Jaffe D.B."/>
            <person name="Jagadeeshan S."/>
            <person name="Jeck W.R."/>
            <person name="Johnson J."/>
            <person name="Jones C.D."/>
            <person name="Jordan W.C."/>
            <person name="Karpen G.H."/>
            <person name="Kataoka E."/>
            <person name="Keightley P.D."/>
            <person name="Kheradpour P."/>
            <person name="Kirkness E.F."/>
            <person name="Koerich L.B."/>
            <person name="Kristiansen K."/>
            <person name="Kudrna D."/>
            <person name="Kulathinal R.J."/>
            <person name="Kumar S."/>
            <person name="Kwok R."/>
            <person name="Lander E."/>
            <person name="Langley C.H."/>
            <person name="Lapoint R."/>
            <person name="Lazzaro B.P."/>
            <person name="Lee S.J."/>
            <person name="Levesque L."/>
            <person name="Li R."/>
            <person name="Lin C.F."/>
            <person name="Lin M.F."/>
            <person name="Lindblad-Toh K."/>
            <person name="Llopart A."/>
            <person name="Long M."/>
            <person name="Low L."/>
            <person name="Lozovsky E."/>
            <person name="Lu J."/>
            <person name="Luo M."/>
            <person name="Machado C.A."/>
            <person name="Makalowski W."/>
            <person name="Marzo M."/>
            <person name="Matsuda M."/>
            <person name="Matzkin L."/>
            <person name="McAllister B."/>
            <person name="McBride C.S."/>
            <person name="McKernan B."/>
            <person name="McKernan K."/>
            <person name="Mendez-Lago M."/>
            <person name="Minx P."/>
            <person name="Mollenhauer M.U."/>
            <person name="Montooth K."/>
            <person name="Mount S.M."/>
            <person name="Mu X."/>
            <person name="Myers E."/>
            <person name="Negre B."/>
            <person name="Newfeld S."/>
            <person name="Nielsen R."/>
            <person name="Noor M.A."/>
            <person name="O'Grady P."/>
            <person name="Pachter L."/>
            <person name="Papaceit M."/>
            <person name="Parisi M.J."/>
            <person name="Parisi M."/>
            <person name="Parts L."/>
            <person name="Pedersen J.S."/>
            <person name="Pesole G."/>
            <person name="Phillippy A.M."/>
            <person name="Ponting C.P."/>
            <person name="Pop M."/>
            <person name="Porcelli D."/>
            <person name="Powell J.R."/>
            <person name="Prohaska S."/>
            <person name="Pruitt K."/>
            <person name="Puig M."/>
            <person name="Quesneville H."/>
            <person name="Ram K.R."/>
            <person name="Rand D."/>
            <person name="Rasmussen M.D."/>
            <person name="Reed L.K."/>
            <person name="Reenan R."/>
            <person name="Reily A."/>
            <person name="Remington K.A."/>
            <person name="Rieger T.T."/>
            <person name="Ritchie M.G."/>
            <person name="Robin C."/>
            <person name="Rogers Y.H."/>
            <person name="Rohde C."/>
            <person name="Rozas J."/>
            <person name="Rubenfield M.J."/>
            <person name="Ruiz A."/>
            <person name="Russo S."/>
            <person name="Salzberg S.L."/>
            <person name="Sanchez-Gracia A."/>
            <person name="Saranga D.J."/>
            <person name="Sato H."/>
            <person name="Schaeffer S.W."/>
            <person name="Schatz M.C."/>
            <person name="Schlenke T."/>
            <person name="Schwartz R."/>
            <person name="Segarra C."/>
            <person name="Singh R.S."/>
            <person name="Sirot L."/>
            <person name="Sirota M."/>
            <person name="Sisneros N.B."/>
            <person name="Smith C.D."/>
            <person name="Smith T.F."/>
            <person name="Spieth J."/>
            <person name="Stage D.E."/>
            <person name="Stark A."/>
            <person name="Stephan W."/>
            <person name="Strausberg R.L."/>
            <person name="Strempel S."/>
            <person name="Sturgill D."/>
            <person name="Sutton G."/>
            <person name="Sutton G.G."/>
            <person name="Tao W."/>
            <person name="Teichmann S."/>
            <person name="Tobari Y.N."/>
            <person name="Tomimura Y."/>
            <person name="Tsolas J.M."/>
            <person name="Valente V.L."/>
            <person name="Venter E."/>
            <person name="Venter J.C."/>
            <person name="Vicario S."/>
            <person name="Vieira F.G."/>
            <person name="Vilella A.J."/>
            <person name="Villasante A."/>
            <person name="Walenz B."/>
            <person name="Wang J."/>
            <person name="Wasserman M."/>
            <person name="Watts T."/>
            <person name="Wilson D."/>
            <person name="Wilson R.K."/>
            <person name="Wing R.A."/>
            <person name="Wolfner M.F."/>
            <person name="Wong A."/>
            <person name="Wong G.K."/>
            <person name="Wu C.I."/>
            <person name="Wu G."/>
            <person name="Yamamoto D."/>
            <person name="Yang H.P."/>
            <person name="Yang S.P."/>
            <person name="Yorke J.A."/>
            <person name="Yoshida K."/>
            <person name="Zdobnov E."/>
            <person name="Zhang P."/>
            <person name="Zhang Y."/>
            <person name="Zimin A.V."/>
            <person name="Baldwin J."/>
            <person name="Abdouelleil A."/>
            <person name="Abdulkadir J."/>
            <person name="Abebe A."/>
            <person name="Abera B."/>
            <person name="Abreu J."/>
            <person name="Acer S.C."/>
            <person name="Aftuck L."/>
            <person name="Alexander A."/>
            <person name="An P."/>
            <person name="Anderson E."/>
            <person name="Anderson S."/>
            <person name="Arachi H."/>
            <person name="Azer M."/>
            <person name="Bachantsang P."/>
            <person name="Barry A."/>
            <person name="Bayul T."/>
            <person name="Berlin A."/>
            <person name="Bessette D."/>
            <person name="Bloom T."/>
            <person name="Blye J."/>
            <person name="Boguslavskiy L."/>
            <person name="Bonnet C."/>
            <person name="Boukhgalter B."/>
            <person name="Bourzgui I."/>
            <person name="Brown A."/>
            <person name="Cahill P."/>
            <person name="Channer S."/>
            <person name="Cheshatsang Y."/>
            <person name="Chuda L."/>
            <person name="Citroen M."/>
            <person name="Collymore A."/>
            <person name="Cooke P."/>
            <person name="Costello M."/>
            <person name="D'Aco K."/>
            <person name="Daza R."/>
            <person name="De Haan G."/>
            <person name="DeGray S."/>
            <person name="DeMaso C."/>
            <person name="Dhargay N."/>
            <person name="Dooley K."/>
            <person name="Dooley E."/>
            <person name="Doricent M."/>
            <person name="Dorje P."/>
            <person name="Dorjee K."/>
            <person name="Dupes A."/>
            <person name="Elong R."/>
            <person name="Falk J."/>
            <person name="Farina A."/>
            <person name="Faro S."/>
            <person name="Ferguson D."/>
            <person name="Fisher S."/>
            <person name="Foley C.D."/>
            <person name="Franke A."/>
            <person name="Friedrich D."/>
            <person name="Gadbois L."/>
            <person name="Gearin G."/>
            <person name="Gearin C.R."/>
            <person name="Giannoukos G."/>
            <person name="Goode T."/>
            <person name="Graham J."/>
            <person name="Grandbois E."/>
            <person name="Grewal S."/>
            <person name="Gyaltsen K."/>
            <person name="Hafez N."/>
            <person name="Hagos B."/>
            <person name="Hall J."/>
            <person name="Henson C."/>
            <person name="Hollinger A."/>
            <person name="Honan T."/>
            <person name="Huard M.D."/>
            <person name="Hughes L."/>
            <person name="Hurhula B."/>
            <person name="Husby M.E."/>
            <person name="Kamat A."/>
            <person name="Kanga B."/>
            <person name="Kashin S."/>
            <person name="Khazanovich D."/>
            <person name="Kisner P."/>
            <person name="Lance K."/>
            <person name="Lara M."/>
            <person name="Lee W."/>
            <person name="Lennon N."/>
            <person name="Letendre F."/>
            <person name="LeVine R."/>
            <person name="Lipovsky A."/>
            <person name="Liu X."/>
            <person name="Liu J."/>
            <person name="Liu S."/>
            <person name="Lokyitsang T."/>
            <person name="Lokyitsang Y."/>
            <person name="Lubonja R."/>
            <person name="Lui A."/>
            <person name="MacDonald P."/>
            <person name="Magnisalis V."/>
            <person name="Maru K."/>
            <person name="Matthews C."/>
            <person name="McCusker W."/>
            <person name="McDonough S."/>
            <person name="Mehta T."/>
            <person name="Meldrim J."/>
            <person name="Meneus L."/>
            <person name="Mihai O."/>
            <person name="Mihalev A."/>
            <person name="Mihova T."/>
            <person name="Mittelman R."/>
            <person name="Mlenga V."/>
            <person name="Montmayeur A."/>
            <person name="Mulrain L."/>
            <person name="Navidi A."/>
            <person name="Naylor J."/>
            <person name="Negash T."/>
            <person name="Nguyen T."/>
            <person name="Nguyen N."/>
            <person name="Nicol R."/>
            <person name="Norbu C."/>
            <person name="Norbu N."/>
            <person name="Novod N."/>
            <person name="O'Neill B."/>
            <person name="Osman S."/>
            <person name="Markiewicz E."/>
            <person name="Oyono O.L."/>
            <person name="Patti C."/>
            <person name="Phunkhang P."/>
            <person name="Pierre F."/>
            <person name="Priest M."/>
            <person name="Raghuraman S."/>
            <person name="Rege F."/>
            <person name="Reyes R."/>
            <person name="Rise C."/>
            <person name="Rogov P."/>
            <person name="Ross K."/>
            <person name="Ryan E."/>
            <person name="Settipalli S."/>
            <person name="Shea T."/>
            <person name="Sherpa N."/>
            <person name="Shi L."/>
            <person name="Shih D."/>
            <person name="Sparrow T."/>
            <person name="Spaulding J."/>
            <person name="Stalker J."/>
            <person name="Stange-Thomann N."/>
            <person name="Stavropoulos S."/>
            <person name="Stone C."/>
            <person name="Strader C."/>
            <person name="Tesfaye S."/>
            <person name="Thomson T."/>
            <person name="Thoulutsang Y."/>
            <person name="Thoulutsang D."/>
            <person name="Topham K."/>
            <person name="Topping I."/>
            <person name="Tsamla T."/>
            <person name="Vassiliev H."/>
            <person name="Vo A."/>
            <person name="Wangchuk T."/>
            <person name="Wangdi T."/>
            <person name="Weiand M."/>
            <person name="Wilkinson J."/>
            <person name="Wilson A."/>
            <person name="Yadav S."/>
            <person name="Young G."/>
            <person name="Yu Q."/>
            <person name="Zembek L."/>
            <person name="Zhong D."/>
            <person name="Zimmer A."/>
            <person name="Zwirko Z."/>
            <person name="Jaffe D.B."/>
            <person name="Alvarez P."/>
            <person name="Brockman W."/>
            <person name="Butler J."/>
            <person name="Chin C."/>
            <person name="Gnerre S."/>
            <person name="Grabherr M."/>
            <person name="Kleber M."/>
            <person name="Mauceli E."/>
            <person name="MacCallum I."/>
        </authorList>
    </citation>
    <scope>NUCLEOTIDE SEQUENCE [LARGE SCALE GENOMIC DNA]</scope>
    <source>
        <strain evidence="16">MSH-3 / Tucson 14011-0111.49</strain>
    </source>
</reference>
<keyword evidence="7 13" id="KW-0472">Membrane</keyword>
<keyword evidence="8" id="KW-1015">Disulfide bond</keyword>
<dbReference type="eggNOG" id="KOG3829">
    <property type="taxonomic scope" value="Eukaryota"/>
</dbReference>
<evidence type="ECO:0000256" key="9">
    <source>
        <dbReference type="ARBA" id="ARBA00023180"/>
    </source>
</evidence>
<evidence type="ECO:0000313" key="16">
    <source>
        <dbReference type="Proteomes" id="UP000008744"/>
    </source>
</evidence>
<dbReference type="SMR" id="B4G6E5"/>
<evidence type="ECO:0000256" key="13">
    <source>
        <dbReference type="SAM" id="Phobius"/>
    </source>
</evidence>
<gene>
    <name evidence="15" type="primary">Dper\GL23850</name>
    <name evidence="15" type="ORF">Dper_GL23850</name>
</gene>
<feature type="transmembrane region" description="Helical" evidence="13">
    <location>
        <begin position="16"/>
        <end position="36"/>
    </location>
</feature>
<organism evidence="16">
    <name type="scientific">Drosophila persimilis</name>
    <name type="common">Fruit fly</name>
    <dbReference type="NCBI Taxonomy" id="7234"/>
    <lineage>
        <taxon>Eukaryota</taxon>
        <taxon>Metazoa</taxon>
        <taxon>Ecdysozoa</taxon>
        <taxon>Arthropoda</taxon>
        <taxon>Hexapoda</taxon>
        <taxon>Insecta</taxon>
        <taxon>Pterygota</taxon>
        <taxon>Neoptera</taxon>
        <taxon>Endopterygota</taxon>
        <taxon>Diptera</taxon>
        <taxon>Brachycera</taxon>
        <taxon>Muscomorpha</taxon>
        <taxon>Ephydroidea</taxon>
        <taxon>Drosophilidae</taxon>
        <taxon>Drosophila</taxon>
        <taxon>Sophophora</taxon>
    </lineage>
</organism>
<dbReference type="eggNOG" id="KOG0255">
    <property type="taxonomic scope" value="Eukaryota"/>
</dbReference>
<dbReference type="OrthoDB" id="5141738at2759"/>
<feature type="active site" evidence="10">
    <location>
        <position position="514"/>
    </location>
</feature>
<dbReference type="Gene3D" id="1.20.1250.20">
    <property type="entry name" value="MFS general substrate transporter like domains"/>
    <property type="match status" value="1"/>
</dbReference>
<name>B4G6E5_DROPE</name>
<evidence type="ECO:0000256" key="12">
    <source>
        <dbReference type="PIRSR" id="PIRSR624869-3"/>
    </source>
</evidence>
<keyword evidence="11" id="KW-0067">ATP-binding</keyword>
<comment type="similarity">
    <text evidence="3">Belongs to the FAM20 family.</text>
</comment>
<dbReference type="PANTHER" id="PTHR12450">
    <property type="entry name" value="DENTIN MATRIX PROTEIN 4 PROTEIN FAM20"/>
    <property type="match status" value="1"/>
</dbReference>
<feature type="domain" description="FAM20 C-terminal" evidence="14">
    <location>
        <begin position="421"/>
        <end position="615"/>
    </location>
</feature>
<dbReference type="PANTHER" id="PTHR12450:SF14">
    <property type="entry name" value="GLYCOSAMINOGLYCAN XYLOSYLKINASE"/>
    <property type="match status" value="1"/>
</dbReference>
<evidence type="ECO:0000256" key="1">
    <source>
        <dbReference type="ARBA" id="ARBA00004370"/>
    </source>
</evidence>
<dbReference type="Proteomes" id="UP000008744">
    <property type="component" value="Unassembled WGS sequence"/>
</dbReference>
<sequence>MDFDKILEKCGNAGRYQYLMILLLGYIAFTTTVHYYSQNIIGFVPQHWCYHDQLADLSFEEIAAIYAPFGKDASCTRLEKIEGNNLTVSSEACQRWIYNYDYGFRSMNAELNWVCDDAYKARIGQSLFFLGSLMGTFTFGMLGDRIGRVRAVILANQCGFVGDFLTTYATNLVQFASFRCISGLAATANYYLMFILGCRRMNKRTVIIVGIIASLLGLVLGANFYFMYYLNIEEGHLASVRALENMIRHKMRHLHPAYLNRNPRFFMFRNKLLKNYKMAPYENASVLWDIANWWPHENEIYPLYDSSMGHLLETLRKEPITRVSNLARGTQLKLLTRLSNQQKVIFKPQWYPRDEIIEGAVYSGKDRHTAEVYAFYLGAVLDLRWTPIVVGRVVNLKTEIYAMGDQELQNTINIEVDDDGNETYCLYGKCHYCNEEETVCGDEKHNIEGVFIYIVPGTLAKRRSPWQRTYKEDRRAPWEDDMTYCKSLKNKMETIRLLDLIDVAIFDYLIQNGDRHHYETREERVVLIDNGKAFGNPNKDHLDILAPLYQCCLLRKSTWDRLQVFSGGVLTEIVDRLSKQDALYPLITDKHKRGVERRLLVVYAVVEYCMDLEGDKMFKTL</sequence>
<keyword evidence="11" id="KW-0547">Nucleotide-binding</keyword>
<keyword evidence="4 13" id="KW-0812">Transmembrane</keyword>
<keyword evidence="6" id="KW-0333">Golgi apparatus</keyword>
<feature type="binding site" evidence="11">
    <location>
        <position position="347"/>
    </location>
    <ligand>
        <name>ATP</name>
        <dbReference type="ChEBI" id="CHEBI:30616"/>
    </ligand>
</feature>
<keyword evidence="12" id="KW-0479">Metal-binding</keyword>
<dbReference type="GO" id="GO:0016773">
    <property type="term" value="F:phosphotransferase activity, alcohol group as acceptor"/>
    <property type="evidence" value="ECO:0007669"/>
    <property type="project" value="TreeGrafter"/>
</dbReference>
<comment type="cofactor">
    <cofactor evidence="12">
        <name>Mn(2+)</name>
        <dbReference type="ChEBI" id="CHEBI:29035"/>
    </cofactor>
</comment>
<feature type="transmembrane region" description="Helical" evidence="13">
    <location>
        <begin position="123"/>
        <end position="142"/>
    </location>
</feature>
<dbReference type="GO" id="GO:0005524">
    <property type="term" value="F:ATP binding"/>
    <property type="evidence" value="ECO:0007669"/>
    <property type="project" value="UniProtKB-KW"/>
</dbReference>
<keyword evidence="5 13" id="KW-1133">Transmembrane helix</keyword>
<dbReference type="HOGENOM" id="CLU_028926_1_1_1"/>
<feature type="binding site" evidence="11">
    <location>
        <begin position="452"/>
        <end position="455"/>
    </location>
    <ligand>
        <name>ATP</name>
        <dbReference type="ChEBI" id="CHEBI:30616"/>
    </ligand>
</feature>
<dbReference type="InterPro" id="IPR009581">
    <property type="entry name" value="FAM20_C"/>
</dbReference>
<feature type="transmembrane region" description="Helical" evidence="13">
    <location>
        <begin position="175"/>
        <end position="194"/>
    </location>
</feature>
<protein>
    <submittedName>
        <fullName evidence="15">GL23850</fullName>
    </submittedName>
</protein>
<feature type="binding site" evidence="11">
    <location>
        <position position="529"/>
    </location>
    <ligand>
        <name>ATP</name>
        <dbReference type="ChEBI" id="CHEBI:30616"/>
    </ligand>
</feature>
<evidence type="ECO:0000256" key="4">
    <source>
        <dbReference type="ARBA" id="ARBA00022692"/>
    </source>
</evidence>
<dbReference type="EMBL" id="CH479179">
    <property type="protein sequence ID" value="EDW23903.1"/>
    <property type="molecule type" value="Genomic_DNA"/>
</dbReference>
<keyword evidence="9" id="KW-0325">Glycoprotein</keyword>
<feature type="binding site" evidence="12">
    <location>
        <position position="366"/>
    </location>
    <ligand>
        <name>Mn(2+)</name>
        <dbReference type="ChEBI" id="CHEBI:29035"/>
    </ligand>
</feature>
<dbReference type="InterPro" id="IPR024869">
    <property type="entry name" value="FAM20"/>
</dbReference>
<evidence type="ECO:0000256" key="3">
    <source>
        <dbReference type="ARBA" id="ARBA00006557"/>
    </source>
</evidence>
<dbReference type="GO" id="GO:0005783">
    <property type="term" value="C:endoplasmic reticulum"/>
    <property type="evidence" value="ECO:0007669"/>
    <property type="project" value="EnsemblMetazoa"/>
</dbReference>
<dbReference type="InterPro" id="IPR005828">
    <property type="entry name" value="MFS_sugar_transport-like"/>
</dbReference>
<dbReference type="GO" id="GO:0046872">
    <property type="term" value="F:metal ion binding"/>
    <property type="evidence" value="ECO:0007669"/>
    <property type="project" value="UniProtKB-KW"/>
</dbReference>
<dbReference type="CDD" id="cd10470">
    <property type="entry name" value="FAM20B_C"/>
    <property type="match status" value="1"/>
</dbReference>
<proteinExistence type="inferred from homology"/>
<evidence type="ECO:0000259" key="14">
    <source>
        <dbReference type="Pfam" id="PF06702"/>
    </source>
</evidence>
<evidence type="ECO:0000256" key="2">
    <source>
        <dbReference type="ARBA" id="ARBA00004555"/>
    </source>
</evidence>
<evidence type="ECO:0000256" key="7">
    <source>
        <dbReference type="ARBA" id="ARBA00023136"/>
    </source>
</evidence>
<dbReference type="Pfam" id="PF00083">
    <property type="entry name" value="Sugar_tr"/>
    <property type="match status" value="1"/>
</dbReference>
<evidence type="ECO:0000256" key="6">
    <source>
        <dbReference type="ARBA" id="ARBA00023034"/>
    </source>
</evidence>
<dbReference type="AlphaFoldDB" id="B4G6E5"/>
<dbReference type="InterPro" id="IPR036259">
    <property type="entry name" value="MFS_trans_sf"/>
</dbReference>
<evidence type="ECO:0000256" key="10">
    <source>
        <dbReference type="PIRSR" id="PIRSR624869-1"/>
    </source>
</evidence>
<dbReference type="GO" id="GO:0005794">
    <property type="term" value="C:Golgi apparatus"/>
    <property type="evidence" value="ECO:0007669"/>
    <property type="project" value="UniProtKB-SubCell"/>
</dbReference>
<keyword evidence="12" id="KW-0464">Manganese</keyword>
<feature type="binding site" evidence="11">
    <location>
        <position position="331"/>
    </location>
    <ligand>
        <name>ATP</name>
        <dbReference type="ChEBI" id="CHEBI:30616"/>
    </ligand>
</feature>
<dbReference type="PhylomeDB" id="B4G6E5"/>
<dbReference type="SUPFAM" id="SSF103473">
    <property type="entry name" value="MFS general substrate transporter"/>
    <property type="match status" value="1"/>
</dbReference>
<feature type="binding site" evidence="12">
    <location>
        <position position="529"/>
    </location>
    <ligand>
        <name>Mn(2+)</name>
        <dbReference type="ChEBI" id="CHEBI:29035"/>
    </ligand>
</feature>
<feature type="binding site" evidence="11">
    <location>
        <position position="519"/>
    </location>
    <ligand>
        <name>ATP</name>
        <dbReference type="ChEBI" id="CHEBI:30616"/>
    </ligand>
</feature>
<evidence type="ECO:0000313" key="15">
    <source>
        <dbReference type="EMBL" id="EDW23903.1"/>
    </source>
</evidence>